<evidence type="ECO:0000313" key="6">
    <source>
        <dbReference type="Proteomes" id="UP000485058"/>
    </source>
</evidence>
<gene>
    <name evidence="5" type="ORF">HaLaN_20133</name>
</gene>
<dbReference type="GO" id="GO:0050660">
    <property type="term" value="F:flavin adenine dinucleotide binding"/>
    <property type="evidence" value="ECO:0007669"/>
    <property type="project" value="TreeGrafter"/>
</dbReference>
<organism evidence="5 6">
    <name type="scientific">Haematococcus lacustris</name>
    <name type="common">Green alga</name>
    <name type="synonym">Haematococcus pluvialis</name>
    <dbReference type="NCBI Taxonomy" id="44745"/>
    <lineage>
        <taxon>Eukaryota</taxon>
        <taxon>Viridiplantae</taxon>
        <taxon>Chlorophyta</taxon>
        <taxon>core chlorophytes</taxon>
        <taxon>Chlorophyceae</taxon>
        <taxon>CS clade</taxon>
        <taxon>Chlamydomonadales</taxon>
        <taxon>Haematococcaceae</taxon>
        <taxon>Haematococcus</taxon>
    </lineage>
</organism>
<comment type="similarity">
    <text evidence="1">Belongs to the FMO family.</text>
</comment>
<evidence type="ECO:0000313" key="5">
    <source>
        <dbReference type="EMBL" id="GFH22638.1"/>
    </source>
</evidence>
<reference evidence="5 6" key="1">
    <citation type="submission" date="2020-02" db="EMBL/GenBank/DDBJ databases">
        <title>Draft genome sequence of Haematococcus lacustris strain NIES-144.</title>
        <authorList>
            <person name="Morimoto D."/>
            <person name="Nakagawa S."/>
            <person name="Yoshida T."/>
            <person name="Sawayama S."/>
        </authorList>
    </citation>
    <scope>NUCLEOTIDE SEQUENCE [LARGE SCALE GENOMIC DNA]</scope>
    <source>
        <strain evidence="5 6">NIES-144</strain>
    </source>
</reference>
<protein>
    <recommendedName>
        <fullName evidence="3">indole-3-pyruvate monooxygenase</fullName>
        <ecNumber evidence="3">1.14.13.168</ecNumber>
    </recommendedName>
</protein>
<keyword evidence="6" id="KW-1185">Reference proteome</keyword>
<evidence type="ECO:0000256" key="1">
    <source>
        <dbReference type="ARBA" id="ARBA00009183"/>
    </source>
</evidence>
<name>A0A699ZWK1_HAELA</name>
<keyword evidence="2" id="KW-0560">Oxidoreductase</keyword>
<sequence length="249" mass="27688">MCHIAPCPLGPGASSEAGIRHECYDGSMPETHMPVCVPYHDYTLPGFPWPPSLTGKGCMPTLARHVLLYLKAFSQHHGLQSHIRLNCRVQSVEEIKPAFSSSLVSSTPWPSVRAGRTEHWRVMLTDLQTAPWPSTLSLHCSRTLIVDHYKAVFLSVWSSHAHGIHMAYTWHTHGLHMEAMSLTLALPKGTSRVPRTERWRVVWTDLQTAQTAHTTASFLVVATGLYSAPYIPAYPVSPGTRSQVAQHEL</sequence>
<comment type="caution">
    <text evidence="5">The sequence shown here is derived from an EMBL/GenBank/DDBJ whole genome shotgun (WGS) entry which is preliminary data.</text>
</comment>
<accession>A0A699ZWK1</accession>
<dbReference type="Proteomes" id="UP000485058">
    <property type="component" value="Unassembled WGS sequence"/>
</dbReference>
<dbReference type="AlphaFoldDB" id="A0A699ZWK1"/>
<dbReference type="GO" id="GO:0103075">
    <property type="term" value="F:indole-3-pyruvate monooxygenase activity"/>
    <property type="evidence" value="ECO:0007669"/>
    <property type="project" value="UniProtKB-EC"/>
</dbReference>
<dbReference type="PANTHER" id="PTHR43539:SF78">
    <property type="entry name" value="FLAVIN-CONTAINING MONOOXYGENASE"/>
    <property type="match status" value="1"/>
</dbReference>
<evidence type="ECO:0000256" key="2">
    <source>
        <dbReference type="ARBA" id="ARBA00023002"/>
    </source>
</evidence>
<proteinExistence type="inferred from homology"/>
<dbReference type="EC" id="1.14.13.168" evidence="3"/>
<comment type="catalytic activity">
    <reaction evidence="4">
        <text>indole-3-pyruvate + NADPH + O2 + H(+) = (indol-3-yl)acetate + CO2 + NADP(+) + H2O</text>
        <dbReference type="Rhea" id="RHEA:34331"/>
        <dbReference type="ChEBI" id="CHEBI:15377"/>
        <dbReference type="ChEBI" id="CHEBI:15378"/>
        <dbReference type="ChEBI" id="CHEBI:15379"/>
        <dbReference type="ChEBI" id="CHEBI:16526"/>
        <dbReference type="ChEBI" id="CHEBI:17640"/>
        <dbReference type="ChEBI" id="CHEBI:30854"/>
        <dbReference type="ChEBI" id="CHEBI:57783"/>
        <dbReference type="ChEBI" id="CHEBI:58349"/>
        <dbReference type="EC" id="1.14.13.168"/>
    </reaction>
</comment>
<dbReference type="Gene3D" id="3.50.50.60">
    <property type="entry name" value="FAD/NAD(P)-binding domain"/>
    <property type="match status" value="1"/>
</dbReference>
<dbReference type="InterPro" id="IPR050982">
    <property type="entry name" value="Auxin_biosynth/cation_transpt"/>
</dbReference>
<dbReference type="InterPro" id="IPR036188">
    <property type="entry name" value="FAD/NAD-bd_sf"/>
</dbReference>
<evidence type="ECO:0000256" key="3">
    <source>
        <dbReference type="ARBA" id="ARBA00039148"/>
    </source>
</evidence>
<dbReference type="PANTHER" id="PTHR43539">
    <property type="entry name" value="FLAVIN-BINDING MONOOXYGENASE-LIKE PROTEIN (AFU_ORTHOLOGUE AFUA_4G09220)"/>
    <property type="match status" value="1"/>
</dbReference>
<dbReference type="EMBL" id="BLLF01002086">
    <property type="protein sequence ID" value="GFH22638.1"/>
    <property type="molecule type" value="Genomic_DNA"/>
</dbReference>
<evidence type="ECO:0000256" key="4">
    <source>
        <dbReference type="ARBA" id="ARBA00047707"/>
    </source>
</evidence>